<accession>A0A2H5BP07</accession>
<dbReference type="Proteomes" id="UP000241345">
    <property type="component" value="Segment"/>
</dbReference>
<proteinExistence type="predicted"/>
<keyword evidence="2" id="KW-1185">Reference proteome</keyword>
<evidence type="ECO:0000313" key="2">
    <source>
        <dbReference type="Proteomes" id="UP000241345"/>
    </source>
</evidence>
<sequence length="64" mass="7435">MLYGCFLALCLPGIGRALSAQDGFHERSELNQITIQRMLEHPIILYSTEHKYLQHPLHIWITLC</sequence>
<reference evidence="1 2" key="2">
    <citation type="journal article" date="2019" name="Microbiol. Resour. Announc.">
        <title>Complete Genome Sequence of Klebsiella pneumoniae Myophage May.</title>
        <authorList>
            <person name="Nguyen K.T."/>
            <person name="Bonasera R."/>
            <person name="Benson G."/>
            <person name="Hernandez-Morales A.C."/>
            <person name="Gill J.J."/>
            <person name="Liu M."/>
        </authorList>
    </citation>
    <scope>NUCLEOTIDE SEQUENCE [LARGE SCALE GENOMIC DNA]</scope>
</reference>
<name>A0A2H5BP07_9CAUD</name>
<organism evidence="1 2">
    <name type="scientific">Klebsiella phage May</name>
    <dbReference type="NCBI Taxonomy" id="2054272"/>
    <lineage>
        <taxon>Viruses</taxon>
        <taxon>Duplodnaviria</taxon>
        <taxon>Heunggongvirae</taxon>
        <taxon>Uroviricota</taxon>
        <taxon>Caudoviricetes</taxon>
        <taxon>Pantevenvirales</taxon>
        <taxon>Ackermannviridae</taxon>
        <taxon>Taipeivirus</taxon>
        <taxon>Taipeivirus may</taxon>
    </lineage>
</organism>
<reference evidence="2" key="1">
    <citation type="submission" date="2017-11" db="EMBL/GenBank/DDBJ databases">
        <title>Complete Genome of Klebsiella pneumoniae Myophage May.</title>
        <authorList>
            <person name="Nguyen K."/>
            <person name="Bonasera R."/>
            <person name="Gill J.J."/>
            <person name="Liu M."/>
        </authorList>
    </citation>
    <scope>NUCLEOTIDE SEQUENCE [LARGE SCALE GENOMIC DNA]</scope>
</reference>
<protein>
    <submittedName>
        <fullName evidence="1">Uncharacterized protein</fullName>
    </submittedName>
</protein>
<dbReference type="EMBL" id="MG428991">
    <property type="protein sequence ID" value="AUG88067.1"/>
    <property type="molecule type" value="Genomic_DNA"/>
</dbReference>
<evidence type="ECO:0000313" key="1">
    <source>
        <dbReference type="EMBL" id="AUG88067.1"/>
    </source>
</evidence>
<gene>
    <name evidence="1" type="ORF">CPT_May_153</name>
</gene>